<dbReference type="InterPro" id="IPR019734">
    <property type="entry name" value="TPR_rpt"/>
</dbReference>
<evidence type="ECO:0000256" key="6">
    <source>
        <dbReference type="SAM" id="MobiDB-lite"/>
    </source>
</evidence>
<feature type="compositionally biased region" description="Basic and acidic residues" evidence="6">
    <location>
        <begin position="334"/>
        <end position="354"/>
    </location>
</feature>
<feature type="repeat" description="TPR" evidence="5">
    <location>
        <begin position="96"/>
        <end position="129"/>
    </location>
</feature>
<feature type="compositionally biased region" description="Polar residues" evidence="6">
    <location>
        <begin position="392"/>
        <end position="409"/>
    </location>
</feature>
<proteinExistence type="inferred from homology"/>
<feature type="domain" description="RNA-polymerase II-associated protein 3-like C-terminal" evidence="7">
    <location>
        <begin position="420"/>
        <end position="508"/>
    </location>
</feature>
<feature type="compositionally biased region" description="Basic and acidic residues" evidence="6">
    <location>
        <begin position="379"/>
        <end position="388"/>
    </location>
</feature>
<name>A0A6P8JGA0_DROMA</name>
<keyword evidence="8" id="KW-1185">Reference proteome</keyword>
<dbReference type="Pfam" id="PF13877">
    <property type="entry name" value="RPAP3_C"/>
    <property type="match status" value="1"/>
</dbReference>
<feature type="region of interest" description="Disordered" evidence="6">
    <location>
        <begin position="42"/>
        <end position="87"/>
    </location>
</feature>
<evidence type="ECO:0000256" key="4">
    <source>
        <dbReference type="ARBA" id="ARBA00040133"/>
    </source>
</evidence>
<dbReference type="InterPro" id="IPR051966">
    <property type="entry name" value="RPAP3"/>
</dbReference>
<dbReference type="GeneID" id="117137358"/>
<evidence type="ECO:0000256" key="2">
    <source>
        <dbReference type="ARBA" id="ARBA00022803"/>
    </source>
</evidence>
<keyword evidence="1" id="KW-0677">Repeat</keyword>
<reference evidence="9" key="1">
    <citation type="submission" date="2025-08" db="UniProtKB">
        <authorList>
            <consortium name="RefSeq"/>
        </authorList>
    </citation>
    <scope>IDENTIFICATION</scope>
    <source>
        <strain evidence="9">Mau12</strain>
        <tissue evidence="9">Whole Body</tissue>
    </source>
</reference>
<gene>
    <name evidence="9" type="primary">LOC117137358</name>
</gene>
<dbReference type="SUPFAM" id="SSF48452">
    <property type="entry name" value="TPR-like"/>
    <property type="match status" value="1"/>
</dbReference>
<evidence type="ECO:0000256" key="5">
    <source>
        <dbReference type="PROSITE-ProRule" id="PRU00339"/>
    </source>
</evidence>
<sequence length="539" mass="60168">MSAQEKAFELQRQVRQNAREYENSVKDLYSWEQDIKIKEKELQKSPLSAANKDLPVRSHVQTDKARKESPSSSAASSPTEKQDLPVDPVAQQYKKANDIKDRGNTYVKQGEYEKAIVAYSTAIAVYPHDPIYHINRALCYLKQERFDQCVEDCEAAIALDKLCVKAYYRRMQANESLGNNMEALKDCTTVLAIEPKNIEAKRSLARINDRLRKISTKSGPNFTPDRPGMIEILPIEKPVYKRSKKAMRSVPVVDVVSPRAAIDDSNQLRISDEDIDKIFNSNCGIIEEVKKTNQKPTPTPDTSSPPKAVTIAESSKEAKPAKQTAGKEAPAVEAPKKTETHKDTKIAPESDSETKPSSPKKTAVEVPKVQTPVSPPKTTIERSPEVKAPEVNTVQTEKIEQSSSNNAMSPSPIERFLPPAPTSTAQFHVTWKELSGPQKYQYLKSIEVPNLCKILGAGFDSDTFADLLRTIHDYFVPNKEPNTAAILMEVSKNDEFTILAMLMSAEEKKMVSSIFKAIKNWPSKNPAVLDNLYKEYGVA</sequence>
<dbReference type="CTD" id="43958"/>
<dbReference type="RefSeq" id="XP_033154650.1">
    <property type="nucleotide sequence ID" value="XM_033298759.1"/>
</dbReference>
<dbReference type="SMART" id="SM00028">
    <property type="entry name" value="TPR"/>
    <property type="match status" value="3"/>
</dbReference>
<evidence type="ECO:0000256" key="3">
    <source>
        <dbReference type="ARBA" id="ARBA00038275"/>
    </source>
</evidence>
<evidence type="ECO:0000313" key="9">
    <source>
        <dbReference type="RefSeq" id="XP_033154650.1"/>
    </source>
</evidence>
<dbReference type="PANTHER" id="PTHR46423">
    <property type="entry name" value="RNA POLYMERASE II-ASSOCIATED PROTEIN 3"/>
    <property type="match status" value="1"/>
</dbReference>
<dbReference type="GO" id="GO:0101031">
    <property type="term" value="C:protein folding chaperone complex"/>
    <property type="evidence" value="ECO:0007669"/>
    <property type="project" value="TreeGrafter"/>
</dbReference>
<dbReference type="InterPro" id="IPR025986">
    <property type="entry name" value="RPAP3-like_C"/>
</dbReference>
<dbReference type="PANTHER" id="PTHR46423:SF1">
    <property type="entry name" value="RNA POLYMERASE II-ASSOCIATED PROTEIN 3"/>
    <property type="match status" value="1"/>
</dbReference>
<evidence type="ECO:0000313" key="8">
    <source>
        <dbReference type="Proteomes" id="UP000515162"/>
    </source>
</evidence>
<evidence type="ECO:0000259" key="7">
    <source>
        <dbReference type="Pfam" id="PF13877"/>
    </source>
</evidence>
<organism evidence="8 9">
    <name type="scientific">Drosophila mauritiana</name>
    <name type="common">Fruit fly</name>
    <dbReference type="NCBI Taxonomy" id="7226"/>
    <lineage>
        <taxon>Eukaryota</taxon>
        <taxon>Metazoa</taxon>
        <taxon>Ecdysozoa</taxon>
        <taxon>Arthropoda</taxon>
        <taxon>Hexapoda</taxon>
        <taxon>Insecta</taxon>
        <taxon>Pterygota</taxon>
        <taxon>Neoptera</taxon>
        <taxon>Endopterygota</taxon>
        <taxon>Diptera</taxon>
        <taxon>Brachycera</taxon>
        <taxon>Muscomorpha</taxon>
        <taxon>Ephydroidea</taxon>
        <taxon>Drosophilidae</taxon>
        <taxon>Drosophila</taxon>
        <taxon>Sophophora</taxon>
    </lineage>
</organism>
<dbReference type="InterPro" id="IPR011990">
    <property type="entry name" value="TPR-like_helical_dom_sf"/>
</dbReference>
<protein>
    <recommendedName>
        <fullName evidence="4">RNA polymerase II-associated protein 3</fullName>
    </recommendedName>
</protein>
<dbReference type="Proteomes" id="UP000515162">
    <property type="component" value="Chromosome 2R"/>
</dbReference>
<keyword evidence="2 5" id="KW-0802">TPR repeat</keyword>
<accession>A0A6P8JGA0</accession>
<feature type="region of interest" description="Disordered" evidence="6">
    <location>
        <begin position="289"/>
        <end position="411"/>
    </location>
</feature>
<dbReference type="FunFam" id="1.25.40.10:FF:001417">
    <property type="entry name" value="FI17138p1"/>
    <property type="match status" value="1"/>
</dbReference>
<comment type="similarity">
    <text evidence="3">Belongs to the RPAP3 family.</text>
</comment>
<evidence type="ECO:0000256" key="1">
    <source>
        <dbReference type="ARBA" id="ARBA00022737"/>
    </source>
</evidence>
<dbReference type="AlphaFoldDB" id="A0A6P8JGA0"/>
<dbReference type="Pfam" id="PF13414">
    <property type="entry name" value="TPR_11"/>
    <property type="match status" value="1"/>
</dbReference>
<dbReference type="PROSITE" id="PS50005">
    <property type="entry name" value="TPR"/>
    <property type="match status" value="1"/>
</dbReference>
<feature type="compositionally biased region" description="Basic and acidic residues" evidence="6">
    <location>
        <begin position="54"/>
        <end position="69"/>
    </location>
</feature>
<dbReference type="Gene3D" id="1.25.40.10">
    <property type="entry name" value="Tetratricopeptide repeat domain"/>
    <property type="match status" value="1"/>
</dbReference>